<evidence type="ECO:0000259" key="2">
    <source>
        <dbReference type="Pfam" id="PF11887"/>
    </source>
</evidence>
<accession>A0AAU2GXB2</accession>
<dbReference type="AlphaFoldDB" id="A0AAU2GXB2"/>
<dbReference type="InterPro" id="IPR024516">
    <property type="entry name" value="Mce_C"/>
</dbReference>
<sequence>MRTSRVTLPRPRKLLVLGIAFALLVAATVAAVAVRVLGDDGALHLTAYFDRTVGVHEGSDLRVLGVRVGSVGRIRPEGRQVRVGLSVRKGVRIPELVQAVVVAPSVVSGRFVQLSPAYSGSGPTLPDGAVIPRERTATPMEVDELAKSVSGLVDALGPGGANKKGALADLIDTGAKNLKGNGDAVGRTVQQLGGAAKVLGGSSADLVRTVRQLQSFVTMLKENDGTVRTTEQRLSDVTTFLAGEKDDLAAALRQLGTALGQVKTFIRDNRGTLKTDVDRLATLTRSLVEQRASLGEALDTLPLAASNLENAYDPATRTIDGRADLNELGLLPLPAAETYGRRAPGAGR</sequence>
<dbReference type="PANTHER" id="PTHR33371">
    <property type="entry name" value="INTERMEMBRANE PHOSPHOLIPID TRANSPORT SYSTEM BINDING PROTEIN MLAD-RELATED"/>
    <property type="match status" value="1"/>
</dbReference>
<dbReference type="InterPro" id="IPR003399">
    <property type="entry name" value="Mce/MlaD"/>
</dbReference>
<dbReference type="Pfam" id="PF11887">
    <property type="entry name" value="Mce4_CUP1"/>
    <property type="match status" value="1"/>
</dbReference>
<dbReference type="EMBL" id="CP108253">
    <property type="protein sequence ID" value="WTU39370.1"/>
    <property type="molecule type" value="Genomic_DNA"/>
</dbReference>
<evidence type="ECO:0000259" key="1">
    <source>
        <dbReference type="Pfam" id="PF02470"/>
    </source>
</evidence>
<reference evidence="3" key="1">
    <citation type="submission" date="2022-10" db="EMBL/GenBank/DDBJ databases">
        <title>The complete genomes of actinobacterial strains from the NBC collection.</title>
        <authorList>
            <person name="Joergensen T.S."/>
            <person name="Alvarez Arevalo M."/>
            <person name="Sterndorff E.B."/>
            <person name="Faurdal D."/>
            <person name="Vuksanovic O."/>
            <person name="Mourched A.-S."/>
            <person name="Charusanti P."/>
            <person name="Shaw S."/>
            <person name="Blin K."/>
            <person name="Weber T."/>
        </authorList>
    </citation>
    <scope>NUCLEOTIDE SEQUENCE</scope>
    <source>
        <strain evidence="3">NBC_00060</strain>
    </source>
</reference>
<dbReference type="InterPro" id="IPR005693">
    <property type="entry name" value="Mce"/>
</dbReference>
<dbReference type="GO" id="GO:0005576">
    <property type="term" value="C:extracellular region"/>
    <property type="evidence" value="ECO:0007669"/>
    <property type="project" value="TreeGrafter"/>
</dbReference>
<evidence type="ECO:0000313" key="3">
    <source>
        <dbReference type="EMBL" id="WTU39370.1"/>
    </source>
</evidence>
<name>A0AAU2GXB2_9ACTN</name>
<organism evidence="3">
    <name type="scientific">Streptomyces sp. NBC_00060</name>
    <dbReference type="NCBI Taxonomy" id="2975636"/>
    <lineage>
        <taxon>Bacteria</taxon>
        <taxon>Bacillati</taxon>
        <taxon>Actinomycetota</taxon>
        <taxon>Actinomycetes</taxon>
        <taxon>Kitasatosporales</taxon>
        <taxon>Streptomycetaceae</taxon>
        <taxon>Streptomyces</taxon>
    </lineage>
</organism>
<proteinExistence type="predicted"/>
<gene>
    <name evidence="3" type="ORF">OHV25_07185</name>
</gene>
<dbReference type="Pfam" id="PF02470">
    <property type="entry name" value="MlaD"/>
    <property type="match status" value="1"/>
</dbReference>
<dbReference type="InterPro" id="IPR052336">
    <property type="entry name" value="MlaD_Phospholipid_Transporter"/>
</dbReference>
<dbReference type="PANTHER" id="PTHR33371:SF4">
    <property type="entry name" value="INTERMEMBRANE PHOSPHOLIPID TRANSPORT SYSTEM BINDING PROTEIN MLAD"/>
    <property type="match status" value="1"/>
</dbReference>
<dbReference type="NCBIfam" id="TIGR00996">
    <property type="entry name" value="Mtu_fam_mce"/>
    <property type="match status" value="1"/>
</dbReference>
<protein>
    <submittedName>
        <fullName evidence="3">MCE family protein</fullName>
    </submittedName>
</protein>
<feature type="domain" description="Mce/MlaD" evidence="1">
    <location>
        <begin position="43"/>
        <end position="116"/>
    </location>
</feature>
<feature type="domain" description="Mammalian cell entry C-terminal" evidence="2">
    <location>
        <begin position="123"/>
        <end position="309"/>
    </location>
</feature>